<comment type="caution">
    <text evidence="3">The sequence shown here is derived from an EMBL/GenBank/DDBJ whole genome shotgun (WGS) entry which is preliminary data.</text>
</comment>
<dbReference type="Proteomes" id="UP001559623">
    <property type="component" value="Unassembled WGS sequence"/>
</dbReference>
<keyword evidence="2" id="KW-1133">Transmembrane helix</keyword>
<keyword evidence="2" id="KW-0812">Transmembrane</keyword>
<dbReference type="EMBL" id="JARVLH010000002">
    <property type="protein sequence ID" value="MEX5284780.1"/>
    <property type="molecule type" value="Genomic_DNA"/>
</dbReference>
<proteinExistence type="predicted"/>
<feature type="coiled-coil region" evidence="1">
    <location>
        <begin position="36"/>
        <end position="63"/>
    </location>
</feature>
<evidence type="ECO:0000313" key="4">
    <source>
        <dbReference type="Proteomes" id="UP001559623"/>
    </source>
</evidence>
<gene>
    <name evidence="3" type="ORF">QCO44_03865</name>
</gene>
<evidence type="ECO:0000256" key="1">
    <source>
        <dbReference type="SAM" id="Coils"/>
    </source>
</evidence>
<dbReference type="RefSeq" id="WP_368846504.1">
    <property type="nucleotide sequence ID" value="NZ_CP194411.1"/>
</dbReference>
<protein>
    <submittedName>
        <fullName evidence="3">RNA-binding protein</fullName>
    </submittedName>
</protein>
<evidence type="ECO:0000313" key="3">
    <source>
        <dbReference type="EMBL" id="MEX5284780.1"/>
    </source>
</evidence>
<organism evidence="3 4">
    <name type="scientific">Selenomonas sputigena</name>
    <dbReference type="NCBI Taxonomy" id="69823"/>
    <lineage>
        <taxon>Bacteria</taxon>
        <taxon>Bacillati</taxon>
        <taxon>Bacillota</taxon>
        <taxon>Negativicutes</taxon>
        <taxon>Selenomonadales</taxon>
        <taxon>Selenomonadaceae</taxon>
        <taxon>Selenomonas</taxon>
    </lineage>
</organism>
<sequence length="66" mass="7007">MGDLGFGKPIFWAGLAVGIVAGALGYRFAQKRCAARKAAAEEKQASLEELQSKKAEIEALIEAQQA</sequence>
<keyword evidence="4" id="KW-1185">Reference proteome</keyword>
<keyword evidence="2" id="KW-0472">Membrane</keyword>
<name>A0ABV3X3K7_9FIRM</name>
<evidence type="ECO:0000256" key="2">
    <source>
        <dbReference type="SAM" id="Phobius"/>
    </source>
</evidence>
<keyword evidence="1" id="KW-0175">Coiled coil</keyword>
<feature type="transmembrane region" description="Helical" evidence="2">
    <location>
        <begin position="12"/>
        <end position="29"/>
    </location>
</feature>
<accession>A0ABV3X3K7</accession>
<reference evidence="3 4" key="1">
    <citation type="submission" date="2023-04" db="EMBL/GenBank/DDBJ databases">
        <title>Genome Sequence of Selenomonas sputigena ATCC 33150.</title>
        <authorList>
            <person name="Miller D.P."/>
            <person name="Anvari S."/>
            <person name="Polson S.W."/>
            <person name="Macdonald M."/>
            <person name="Mcdowell J.V."/>
        </authorList>
    </citation>
    <scope>NUCLEOTIDE SEQUENCE [LARGE SCALE GENOMIC DNA]</scope>
    <source>
        <strain evidence="3 4">ATCC 33150</strain>
    </source>
</reference>